<keyword evidence="5 7" id="KW-1133">Transmembrane helix</keyword>
<dbReference type="PANTHER" id="PTHR43744:SF9">
    <property type="entry name" value="POLYGALACTURONAN_RHAMNOGALACTURONAN TRANSPORT SYSTEM PERMEASE PROTEIN YTCP"/>
    <property type="match status" value="1"/>
</dbReference>
<keyword evidence="3" id="KW-1003">Cell membrane</keyword>
<keyword evidence="10" id="KW-1185">Reference proteome</keyword>
<feature type="transmembrane region" description="Helical" evidence="7">
    <location>
        <begin position="29"/>
        <end position="51"/>
    </location>
</feature>
<dbReference type="RefSeq" id="WP_083386001.1">
    <property type="nucleotide sequence ID" value="NZ_CP017831.1"/>
</dbReference>
<feature type="transmembrane region" description="Helical" evidence="7">
    <location>
        <begin position="90"/>
        <end position="113"/>
    </location>
</feature>
<evidence type="ECO:0000256" key="7">
    <source>
        <dbReference type="RuleBase" id="RU363032"/>
    </source>
</evidence>
<feature type="domain" description="ABC transmembrane type-1" evidence="8">
    <location>
        <begin position="90"/>
        <end position="293"/>
    </location>
</feature>
<comment type="similarity">
    <text evidence="7">Belongs to the binding-protein-dependent transport system permease family.</text>
</comment>
<dbReference type="Proteomes" id="UP000179284">
    <property type="component" value="Chromosome I"/>
</dbReference>
<dbReference type="InterPro" id="IPR035906">
    <property type="entry name" value="MetI-like_sf"/>
</dbReference>
<keyword evidence="4 7" id="KW-0812">Transmembrane</keyword>
<sequence>MLRNNKAKSEESYSAGGAHAVIGFKISDAIMMLVIILLCATCVLPFIHVAAKSISGNTAVMSQSVYFWPKDITLDAFKRVLADPTMSHSMIFSVWITLLFTVLGMIVCTCAAYPLSKKRLKGRPVLTFLLMVPMYFTAGIIPSYILYYQLHILDTFWVLILPLIYSPYNMLIMKNYFASTIPDSLEESAFLDGATNFQILWKIVLPLSKPILATLSLFYAVGRWNSYADNMYYTRSADLKMMQYKLYQLVASATEAQTASLADTGGVTQSTPEVLQAACIMFVTIPIIIIYPFLQKYFVQGTMVGAVKG</sequence>
<dbReference type="EMBL" id="CP017831">
    <property type="protein sequence ID" value="AOZ97577.1"/>
    <property type="molecule type" value="Genomic_DNA"/>
</dbReference>
<dbReference type="OrthoDB" id="157184at2"/>
<keyword evidence="6 7" id="KW-0472">Membrane</keyword>
<evidence type="ECO:0000259" key="8">
    <source>
        <dbReference type="PROSITE" id="PS50928"/>
    </source>
</evidence>
<keyword evidence="2 7" id="KW-0813">Transport</keyword>
<organism evidence="9 10">
    <name type="scientific">Butyrivibrio hungatei</name>
    <dbReference type="NCBI Taxonomy" id="185008"/>
    <lineage>
        <taxon>Bacteria</taxon>
        <taxon>Bacillati</taxon>
        <taxon>Bacillota</taxon>
        <taxon>Clostridia</taxon>
        <taxon>Lachnospirales</taxon>
        <taxon>Lachnospiraceae</taxon>
        <taxon>Butyrivibrio</taxon>
    </lineage>
</organism>
<evidence type="ECO:0000256" key="6">
    <source>
        <dbReference type="ARBA" id="ARBA00023136"/>
    </source>
</evidence>
<feature type="transmembrane region" description="Helical" evidence="7">
    <location>
        <begin position="199"/>
        <end position="221"/>
    </location>
</feature>
<dbReference type="GO" id="GO:0055085">
    <property type="term" value="P:transmembrane transport"/>
    <property type="evidence" value="ECO:0007669"/>
    <property type="project" value="InterPro"/>
</dbReference>
<dbReference type="SUPFAM" id="SSF161098">
    <property type="entry name" value="MetI-like"/>
    <property type="match status" value="1"/>
</dbReference>
<dbReference type="AlphaFoldDB" id="A0A1D9P4P4"/>
<evidence type="ECO:0000256" key="1">
    <source>
        <dbReference type="ARBA" id="ARBA00004651"/>
    </source>
</evidence>
<protein>
    <submittedName>
        <fullName evidence="9">Sugar ABC transporter permease protein</fullName>
    </submittedName>
</protein>
<reference evidence="10" key="1">
    <citation type="submission" date="2016-10" db="EMBL/GenBank/DDBJ databases">
        <title>The complete genome sequence of the rumen bacterium Butyrivibrio hungatei MB2003.</title>
        <authorList>
            <person name="Palevich N."/>
            <person name="Kelly W.J."/>
            <person name="Leahy S.C."/>
            <person name="Altermann E."/>
            <person name="Rakonjac J."/>
            <person name="Attwood G.T."/>
        </authorList>
    </citation>
    <scope>NUCLEOTIDE SEQUENCE [LARGE SCALE GENOMIC DNA]</scope>
    <source>
        <strain evidence="10">MB2003</strain>
    </source>
</reference>
<evidence type="ECO:0000256" key="2">
    <source>
        <dbReference type="ARBA" id="ARBA00022448"/>
    </source>
</evidence>
<dbReference type="KEGG" id="bhu:bhn_I2545"/>
<comment type="subcellular location">
    <subcellularLocation>
        <location evidence="1 7">Cell membrane</location>
        <topology evidence="1 7">Multi-pass membrane protein</topology>
    </subcellularLocation>
</comment>
<accession>A0A1D9P4P4</accession>
<dbReference type="GO" id="GO:0005886">
    <property type="term" value="C:plasma membrane"/>
    <property type="evidence" value="ECO:0007669"/>
    <property type="project" value="UniProtKB-SubCell"/>
</dbReference>
<evidence type="ECO:0000313" key="9">
    <source>
        <dbReference type="EMBL" id="AOZ97577.1"/>
    </source>
</evidence>
<proteinExistence type="inferred from homology"/>
<dbReference type="CDD" id="cd06261">
    <property type="entry name" value="TM_PBP2"/>
    <property type="match status" value="1"/>
</dbReference>
<evidence type="ECO:0000256" key="5">
    <source>
        <dbReference type="ARBA" id="ARBA00022989"/>
    </source>
</evidence>
<gene>
    <name evidence="9" type="ORF">bhn_I2545</name>
</gene>
<feature type="transmembrane region" description="Helical" evidence="7">
    <location>
        <begin position="125"/>
        <end position="150"/>
    </location>
</feature>
<name>A0A1D9P4P4_9FIRM</name>
<evidence type="ECO:0000256" key="3">
    <source>
        <dbReference type="ARBA" id="ARBA00022475"/>
    </source>
</evidence>
<dbReference type="InterPro" id="IPR000515">
    <property type="entry name" value="MetI-like"/>
</dbReference>
<dbReference type="Pfam" id="PF00528">
    <property type="entry name" value="BPD_transp_1"/>
    <property type="match status" value="1"/>
</dbReference>
<dbReference type="Gene3D" id="1.10.3720.10">
    <property type="entry name" value="MetI-like"/>
    <property type="match status" value="1"/>
</dbReference>
<dbReference type="PROSITE" id="PS50928">
    <property type="entry name" value="ABC_TM1"/>
    <property type="match status" value="1"/>
</dbReference>
<evidence type="ECO:0000256" key="4">
    <source>
        <dbReference type="ARBA" id="ARBA00022692"/>
    </source>
</evidence>
<dbReference type="PANTHER" id="PTHR43744">
    <property type="entry name" value="ABC TRANSPORTER PERMEASE PROTEIN MG189-RELATED-RELATED"/>
    <property type="match status" value="1"/>
</dbReference>
<feature type="transmembrane region" description="Helical" evidence="7">
    <location>
        <begin position="156"/>
        <end position="178"/>
    </location>
</feature>
<feature type="transmembrane region" description="Helical" evidence="7">
    <location>
        <begin position="274"/>
        <end position="294"/>
    </location>
</feature>
<evidence type="ECO:0000313" key="10">
    <source>
        <dbReference type="Proteomes" id="UP000179284"/>
    </source>
</evidence>